<comment type="catalytic activity">
    <reaction evidence="1">
        <text>ATP + protein L-histidine = ADP + protein N-phospho-L-histidine.</text>
        <dbReference type="EC" id="2.7.13.3"/>
    </reaction>
</comment>
<dbReference type="Pfam" id="PF02518">
    <property type="entry name" value="HATPase_c"/>
    <property type="match status" value="1"/>
</dbReference>
<dbReference type="Pfam" id="PF01590">
    <property type="entry name" value="GAF"/>
    <property type="match status" value="3"/>
</dbReference>
<comment type="caution">
    <text evidence="10">The sequence shown here is derived from an EMBL/GenBank/DDBJ whole genome shotgun (WGS) entry which is preliminary data.</text>
</comment>
<reference evidence="10 11" key="1">
    <citation type="submission" date="2020-10" db="EMBL/GenBank/DDBJ databases">
        <authorList>
            <person name="Castelo-Branco R."/>
            <person name="Eusebio N."/>
            <person name="Adriana R."/>
            <person name="Vieira A."/>
            <person name="Brugerolle De Fraissinette N."/>
            <person name="Rezende De Castro R."/>
            <person name="Schneider M.P."/>
            <person name="Vasconcelos V."/>
            <person name="Leao P.N."/>
        </authorList>
    </citation>
    <scope>NUCLEOTIDE SEQUENCE [LARGE SCALE GENOMIC DNA]</scope>
    <source>
        <strain evidence="10 11">LEGE 06123</strain>
    </source>
</reference>
<dbReference type="Pfam" id="PF00072">
    <property type="entry name" value="Response_reg"/>
    <property type="match status" value="1"/>
</dbReference>
<evidence type="ECO:0000256" key="2">
    <source>
        <dbReference type="ARBA" id="ARBA00012438"/>
    </source>
</evidence>
<dbReference type="SMART" id="SM00387">
    <property type="entry name" value="HATPase_c"/>
    <property type="match status" value="1"/>
</dbReference>
<evidence type="ECO:0000313" key="11">
    <source>
        <dbReference type="Proteomes" id="UP000651156"/>
    </source>
</evidence>
<dbReference type="Proteomes" id="UP000651156">
    <property type="component" value="Unassembled WGS sequence"/>
</dbReference>
<dbReference type="InterPro" id="IPR036097">
    <property type="entry name" value="HisK_dim/P_sf"/>
</dbReference>
<evidence type="ECO:0000256" key="6">
    <source>
        <dbReference type="ARBA" id="ARBA00023012"/>
    </source>
</evidence>
<dbReference type="SUPFAM" id="SSF52172">
    <property type="entry name" value="CheY-like"/>
    <property type="match status" value="1"/>
</dbReference>
<evidence type="ECO:0000259" key="9">
    <source>
        <dbReference type="PROSITE" id="PS50110"/>
    </source>
</evidence>
<dbReference type="EC" id="2.7.13.3" evidence="2"/>
<dbReference type="CDD" id="cd16922">
    <property type="entry name" value="HATPase_EvgS-ArcB-TorS-like"/>
    <property type="match status" value="1"/>
</dbReference>
<evidence type="ECO:0000313" key="10">
    <source>
        <dbReference type="EMBL" id="MBE9189674.1"/>
    </source>
</evidence>
<keyword evidence="11" id="KW-1185">Reference proteome</keyword>
<dbReference type="PANTHER" id="PTHR43547:SF2">
    <property type="entry name" value="HYBRID SIGNAL TRANSDUCTION HISTIDINE KINASE C"/>
    <property type="match status" value="1"/>
</dbReference>
<dbReference type="EMBL" id="JADEWN010000007">
    <property type="protein sequence ID" value="MBE9189674.1"/>
    <property type="molecule type" value="Genomic_DNA"/>
</dbReference>
<dbReference type="InterPro" id="IPR029016">
    <property type="entry name" value="GAF-like_dom_sf"/>
</dbReference>
<dbReference type="SMART" id="SM00448">
    <property type="entry name" value="REC"/>
    <property type="match status" value="1"/>
</dbReference>
<dbReference type="CDD" id="cd17580">
    <property type="entry name" value="REC_2_DhkD-like"/>
    <property type="match status" value="1"/>
</dbReference>
<proteinExistence type="predicted"/>
<keyword evidence="6" id="KW-0902">Two-component regulatory system</keyword>
<dbReference type="CDD" id="cd00082">
    <property type="entry name" value="HisKA"/>
    <property type="match status" value="1"/>
</dbReference>
<dbReference type="Pfam" id="PF00512">
    <property type="entry name" value="HisKA"/>
    <property type="match status" value="1"/>
</dbReference>
<gene>
    <name evidence="10" type="ORF">IQ230_04700</name>
</gene>
<dbReference type="Gene3D" id="1.10.287.130">
    <property type="match status" value="1"/>
</dbReference>
<evidence type="ECO:0000256" key="3">
    <source>
        <dbReference type="ARBA" id="ARBA00022553"/>
    </source>
</evidence>
<dbReference type="SUPFAM" id="SSF55781">
    <property type="entry name" value="GAF domain-like"/>
    <property type="match status" value="3"/>
</dbReference>
<sequence>MLTSAPLPHNESERIEALRRYKILDTPPEESFDRITALAARLFNVPVALVSFVDEFRAWFKSSYGFDSQQISRQDTICSIAVLSNEVFVVPDTREDPRFACKDFALCESGIRFYAGAPLITNDGFNLGTICLVDNKPRHDFNLQQQATLADLAAIVVDELELRFAAHKVSQMDTALLEVTEGVSAATGEAFFTSLVKHLTQALGVEYAFVGELVEQEEKQTIRTIAIYAQNEITDNIEYSLLNTPCQHVIQLKKPCCYPRNIQAEFPDNYLLAQMKVDSYFATPLLDSAGRVLGLLGIMACKPLENIYLAQPLLTIFATRATAELERTHLLNRERHYARQLHGLTEAALAINSALSVEEVLQVITEQARSIIGTHQSVTSMTVNQNWAQAINTVSLSQKYAQWRSYNQKPDGSGIYACVCHINCPMRMTQAELEVHPRWQGFGIHAAEHPPMRGWLAAPLTGRDGHNIGLIQLSDKYIGEFTEEDEAIIVQLAQMASVAVENARLYAAEQQARTQAETANRLKDEFLAVLSHELRSPLNPILGWSKLLLTHNFDATKTHYALETIERNAKLQSQLIEDLLDVSRILRGKLSLNITSVDLATVITAAIETVRLAAEAKAIELITDFELIQVWGDANRLQQVVWNLLSNAVKFTPVGGRVEVKLDGVFSDLNSESDAEYLIQNSLRDQNQSFARICVSDTGRGIDPEFLPFVFDYFRQADSTTTRSFGGLGLGLAIVRYLVELHGGTVQAESQGAGQGAIFKVILPLGSVATPSCEQQTSDEHIPTLQGIKVLVVDDEEDTRDLIVFVLEEYGATVCAVASATEAIEIFTQNQTDILLSDIGMPEMDGYTLIRTLRSLPQAEGSEIAAIALTAYAGETNHQQILAAGFQKHLAKPVEPEELVKAIAQLVK</sequence>
<dbReference type="SUPFAM" id="SSF47384">
    <property type="entry name" value="Homodimeric domain of signal transducing histidine kinase"/>
    <property type="match status" value="1"/>
</dbReference>
<feature type="domain" description="Response regulatory" evidence="9">
    <location>
        <begin position="789"/>
        <end position="907"/>
    </location>
</feature>
<evidence type="ECO:0000256" key="7">
    <source>
        <dbReference type="PROSITE-ProRule" id="PRU00169"/>
    </source>
</evidence>
<dbReference type="InterPro" id="IPR003594">
    <property type="entry name" value="HATPase_dom"/>
</dbReference>
<accession>A0ABR9UN39</accession>
<keyword evidence="4" id="KW-0808">Transferase</keyword>
<feature type="domain" description="Histidine kinase" evidence="8">
    <location>
        <begin position="529"/>
        <end position="767"/>
    </location>
</feature>
<dbReference type="InterPro" id="IPR001789">
    <property type="entry name" value="Sig_transdc_resp-reg_receiver"/>
</dbReference>
<keyword evidence="3 7" id="KW-0597">Phosphoprotein</keyword>
<keyword evidence="5" id="KW-0418">Kinase</keyword>
<dbReference type="InterPro" id="IPR036890">
    <property type="entry name" value="HATPase_C_sf"/>
</dbReference>
<dbReference type="PRINTS" id="PR00344">
    <property type="entry name" value="BCTRLSENSOR"/>
</dbReference>
<evidence type="ECO:0000256" key="1">
    <source>
        <dbReference type="ARBA" id="ARBA00000085"/>
    </source>
</evidence>
<feature type="modified residue" description="4-aspartylphosphate" evidence="7">
    <location>
        <position position="838"/>
    </location>
</feature>
<evidence type="ECO:0000256" key="5">
    <source>
        <dbReference type="ARBA" id="ARBA00022777"/>
    </source>
</evidence>
<dbReference type="InterPro" id="IPR011006">
    <property type="entry name" value="CheY-like_superfamily"/>
</dbReference>
<dbReference type="SUPFAM" id="SSF55874">
    <property type="entry name" value="ATPase domain of HSP90 chaperone/DNA topoisomerase II/histidine kinase"/>
    <property type="match status" value="1"/>
</dbReference>
<dbReference type="InterPro" id="IPR003018">
    <property type="entry name" value="GAF"/>
</dbReference>
<dbReference type="SMART" id="SM00065">
    <property type="entry name" value="GAF"/>
    <property type="match status" value="3"/>
</dbReference>
<organism evidence="10 11">
    <name type="scientific">Gloeocapsopsis crepidinum LEGE 06123</name>
    <dbReference type="NCBI Taxonomy" id="588587"/>
    <lineage>
        <taxon>Bacteria</taxon>
        <taxon>Bacillati</taxon>
        <taxon>Cyanobacteriota</taxon>
        <taxon>Cyanophyceae</taxon>
        <taxon>Oscillatoriophycideae</taxon>
        <taxon>Chroococcales</taxon>
        <taxon>Chroococcaceae</taxon>
        <taxon>Gloeocapsopsis</taxon>
    </lineage>
</organism>
<dbReference type="PROSITE" id="PS50110">
    <property type="entry name" value="RESPONSE_REGULATORY"/>
    <property type="match status" value="1"/>
</dbReference>
<dbReference type="InterPro" id="IPR004358">
    <property type="entry name" value="Sig_transdc_His_kin-like_C"/>
</dbReference>
<dbReference type="PROSITE" id="PS50109">
    <property type="entry name" value="HIS_KIN"/>
    <property type="match status" value="1"/>
</dbReference>
<dbReference type="SMART" id="SM00388">
    <property type="entry name" value="HisKA"/>
    <property type="match status" value="1"/>
</dbReference>
<protein>
    <recommendedName>
        <fullName evidence="2">histidine kinase</fullName>
        <ecNumber evidence="2">2.7.13.3</ecNumber>
    </recommendedName>
</protein>
<evidence type="ECO:0000259" key="8">
    <source>
        <dbReference type="PROSITE" id="PS50109"/>
    </source>
</evidence>
<dbReference type="Gene3D" id="3.40.50.2300">
    <property type="match status" value="1"/>
</dbReference>
<name>A0ABR9UN39_9CHRO</name>
<evidence type="ECO:0000256" key="4">
    <source>
        <dbReference type="ARBA" id="ARBA00022679"/>
    </source>
</evidence>
<dbReference type="InterPro" id="IPR005467">
    <property type="entry name" value="His_kinase_dom"/>
</dbReference>
<dbReference type="Gene3D" id="3.30.450.40">
    <property type="match status" value="3"/>
</dbReference>
<dbReference type="PANTHER" id="PTHR43547">
    <property type="entry name" value="TWO-COMPONENT HISTIDINE KINASE"/>
    <property type="match status" value="1"/>
</dbReference>
<dbReference type="Gene3D" id="3.30.565.10">
    <property type="entry name" value="Histidine kinase-like ATPase, C-terminal domain"/>
    <property type="match status" value="1"/>
</dbReference>
<dbReference type="InterPro" id="IPR003661">
    <property type="entry name" value="HisK_dim/P_dom"/>
</dbReference>